<evidence type="ECO:0000256" key="12">
    <source>
        <dbReference type="RuleBase" id="RU362085"/>
    </source>
</evidence>
<evidence type="ECO:0000256" key="11">
    <source>
        <dbReference type="NCBIfam" id="TIGR00665"/>
    </source>
</evidence>
<dbReference type="SUPFAM" id="SSF52540">
    <property type="entry name" value="P-loop containing nucleoside triphosphate hydrolases"/>
    <property type="match status" value="1"/>
</dbReference>
<dbReference type="GO" id="GO:1990077">
    <property type="term" value="C:primosome complex"/>
    <property type="evidence" value="ECO:0007669"/>
    <property type="project" value="UniProtKB-UniRule"/>
</dbReference>
<dbReference type="GO" id="GO:0003677">
    <property type="term" value="F:DNA binding"/>
    <property type="evidence" value="ECO:0007669"/>
    <property type="project" value="UniProtKB-UniRule"/>
</dbReference>
<dbReference type="NCBIfam" id="NF040583">
    <property type="entry name" value="dnaB_SPI-7_type"/>
    <property type="match status" value="1"/>
</dbReference>
<dbReference type="InterPro" id="IPR016136">
    <property type="entry name" value="DNA_helicase_N/primase_C"/>
</dbReference>
<dbReference type="GO" id="GO:0016887">
    <property type="term" value="F:ATP hydrolysis activity"/>
    <property type="evidence" value="ECO:0007669"/>
    <property type="project" value="RHEA"/>
</dbReference>
<dbReference type="Gene3D" id="1.10.860.10">
    <property type="entry name" value="DNAb Helicase, Chain A"/>
    <property type="match status" value="1"/>
</dbReference>
<keyword evidence="8 12" id="KW-0238">DNA-binding</keyword>
<reference evidence="14 15" key="1">
    <citation type="submission" date="2018-06" db="EMBL/GenBank/DDBJ databases">
        <authorList>
            <consortium name="Pathogen Informatics"/>
            <person name="Doyle S."/>
        </authorList>
    </citation>
    <scope>NUCLEOTIDE SEQUENCE [LARGE SCALE GENOMIC DNA]</scope>
    <source>
        <strain evidence="14 15">NCTC10376</strain>
    </source>
</reference>
<evidence type="ECO:0000256" key="8">
    <source>
        <dbReference type="ARBA" id="ARBA00023125"/>
    </source>
</evidence>
<dbReference type="GO" id="GO:0005829">
    <property type="term" value="C:cytosol"/>
    <property type="evidence" value="ECO:0007669"/>
    <property type="project" value="TreeGrafter"/>
</dbReference>
<dbReference type="NCBIfam" id="TIGR00665">
    <property type="entry name" value="DnaB"/>
    <property type="match status" value="1"/>
</dbReference>
<dbReference type="EC" id="5.6.2.3" evidence="11 12"/>
<keyword evidence="5 12" id="KW-0378">Hydrolase</keyword>
<evidence type="ECO:0000256" key="2">
    <source>
        <dbReference type="ARBA" id="ARBA00022515"/>
    </source>
</evidence>
<dbReference type="SUPFAM" id="SSF48024">
    <property type="entry name" value="N-terminal domain of DnaB helicase"/>
    <property type="match status" value="1"/>
</dbReference>
<evidence type="ECO:0000256" key="7">
    <source>
        <dbReference type="ARBA" id="ARBA00022840"/>
    </source>
</evidence>
<dbReference type="InterPro" id="IPR027417">
    <property type="entry name" value="P-loop_NTPase"/>
</dbReference>
<evidence type="ECO:0000256" key="5">
    <source>
        <dbReference type="ARBA" id="ARBA00022801"/>
    </source>
</evidence>
<keyword evidence="7 12" id="KW-0067">ATP-binding</keyword>
<organism evidence="14 15">
    <name type="scientific">Proteus vulgaris</name>
    <dbReference type="NCBI Taxonomy" id="585"/>
    <lineage>
        <taxon>Bacteria</taxon>
        <taxon>Pseudomonadati</taxon>
        <taxon>Pseudomonadota</taxon>
        <taxon>Gammaproteobacteria</taxon>
        <taxon>Enterobacterales</taxon>
        <taxon>Morganellaceae</taxon>
        <taxon>Proteus</taxon>
    </lineage>
</organism>
<dbReference type="PROSITE" id="PS51199">
    <property type="entry name" value="SF4_HELICASE"/>
    <property type="match status" value="1"/>
</dbReference>
<keyword evidence="9" id="KW-0413">Isomerase</keyword>
<dbReference type="GO" id="GO:0006269">
    <property type="term" value="P:DNA replication, synthesis of primer"/>
    <property type="evidence" value="ECO:0007669"/>
    <property type="project" value="UniProtKB-UniRule"/>
</dbReference>
<dbReference type="PANTHER" id="PTHR30153:SF2">
    <property type="entry name" value="REPLICATIVE DNA HELICASE"/>
    <property type="match status" value="1"/>
</dbReference>
<sequence>MSNQKQKLPPHSIHAEQAILGGLILDNERWDDISSIISADYFYSRPHKIIFSAIQSLFQQNKPVDLITLTESMEQQSILNQCGGFGYLAELSKNTPSSANIVAYAEHVANYSQKRQLLALGHELVTQASDVSSDLSGLLEQAEQRIFNITEQQRLDGNVDLPSSIETFLNELEQRCSNENLITGTPTGFEELNDMTCGFQPSDLILLAGRPSMGKTALGLTFCESALNECVDKTVQIYSLEMPTTQLLMRFTSMLGRIPLQHLRNGNMQDEDWARTSRAMNVLLEQWKGRLIIDDSSYMTPTILRSRVRKNIRKYGYPSLILIDYLQLMRCPNQENRTQEIAEISRSLKALAKEMGCPVVALSQLNRSLESRVDKRPNNGDLRDSGALEQDADLIMFIYRDEIYHPDSTEKGNAEIILGKQRNGPIGTVKVQYQANITRFEDRLSGHYAS</sequence>
<dbReference type="GO" id="GO:0043139">
    <property type="term" value="F:5'-3' DNA helicase activity"/>
    <property type="evidence" value="ECO:0007669"/>
    <property type="project" value="UniProtKB-EC"/>
</dbReference>
<evidence type="ECO:0000256" key="6">
    <source>
        <dbReference type="ARBA" id="ARBA00022806"/>
    </source>
</evidence>
<dbReference type="InterPro" id="IPR007694">
    <property type="entry name" value="DNA_helicase_DnaB-like_C"/>
</dbReference>
<evidence type="ECO:0000313" key="14">
    <source>
        <dbReference type="EMBL" id="SUC15079.1"/>
    </source>
</evidence>
<evidence type="ECO:0000256" key="3">
    <source>
        <dbReference type="ARBA" id="ARBA00022705"/>
    </source>
</evidence>
<accession>A0A379F656</accession>
<dbReference type="InterPro" id="IPR036185">
    <property type="entry name" value="DNA_heli_DnaB-like_N_sf"/>
</dbReference>
<protein>
    <recommendedName>
        <fullName evidence="11 12">Replicative DNA helicase</fullName>
        <ecNumber evidence="11 12">5.6.2.3</ecNumber>
    </recommendedName>
</protein>
<keyword evidence="4 12" id="KW-0547">Nucleotide-binding</keyword>
<dbReference type="GeneID" id="93395237"/>
<keyword evidence="2 12" id="KW-0639">Primosome</keyword>
<dbReference type="Pfam" id="PF00772">
    <property type="entry name" value="DnaB"/>
    <property type="match status" value="1"/>
</dbReference>
<evidence type="ECO:0000256" key="1">
    <source>
        <dbReference type="ARBA" id="ARBA00008428"/>
    </source>
</evidence>
<dbReference type="Pfam" id="PF03796">
    <property type="entry name" value="DnaB_C"/>
    <property type="match status" value="1"/>
</dbReference>
<dbReference type="InterPro" id="IPR007692">
    <property type="entry name" value="DNA_helicase_DnaB"/>
</dbReference>
<evidence type="ECO:0000256" key="4">
    <source>
        <dbReference type="ARBA" id="ARBA00022741"/>
    </source>
</evidence>
<evidence type="ECO:0000256" key="10">
    <source>
        <dbReference type="ARBA" id="ARBA00048954"/>
    </source>
</evidence>
<dbReference type="CDD" id="cd00984">
    <property type="entry name" value="DnaB_C"/>
    <property type="match status" value="1"/>
</dbReference>
<feature type="domain" description="SF4 helicase" evidence="13">
    <location>
        <begin position="178"/>
        <end position="447"/>
    </location>
</feature>
<comment type="similarity">
    <text evidence="1 12">Belongs to the helicase family. DnaB subfamily.</text>
</comment>
<comment type="function">
    <text evidence="12">The main replicative DNA helicase, it participates in initiation and elongation during chromosome replication. Travels ahead of the DNA replisome, separating dsDNA into templates for DNA synthesis. A processive ATP-dependent 5'-3' DNA helicase it has DNA-dependent ATPase activity.</text>
</comment>
<dbReference type="Gene3D" id="3.40.50.300">
    <property type="entry name" value="P-loop containing nucleotide triphosphate hydrolases"/>
    <property type="match status" value="1"/>
</dbReference>
<name>A0A379F656_PROVU</name>
<proteinExistence type="inferred from homology"/>
<dbReference type="PANTHER" id="PTHR30153">
    <property type="entry name" value="REPLICATIVE DNA HELICASE DNAB"/>
    <property type="match status" value="1"/>
</dbReference>
<dbReference type="Proteomes" id="UP000254331">
    <property type="component" value="Unassembled WGS sequence"/>
</dbReference>
<evidence type="ECO:0000259" key="13">
    <source>
        <dbReference type="PROSITE" id="PS51199"/>
    </source>
</evidence>
<evidence type="ECO:0000313" key="15">
    <source>
        <dbReference type="Proteomes" id="UP000254331"/>
    </source>
</evidence>
<dbReference type="GO" id="GO:0005524">
    <property type="term" value="F:ATP binding"/>
    <property type="evidence" value="ECO:0007669"/>
    <property type="project" value="UniProtKB-UniRule"/>
</dbReference>
<dbReference type="EMBL" id="UGTW01000001">
    <property type="protein sequence ID" value="SUC15079.1"/>
    <property type="molecule type" value="Genomic_DNA"/>
</dbReference>
<dbReference type="RefSeq" id="WP_103005075.1">
    <property type="nucleotide sequence ID" value="NZ_CABMNT010000002.1"/>
</dbReference>
<comment type="catalytic activity">
    <reaction evidence="10 12">
        <text>ATP + H2O = ADP + phosphate + H(+)</text>
        <dbReference type="Rhea" id="RHEA:13065"/>
        <dbReference type="ChEBI" id="CHEBI:15377"/>
        <dbReference type="ChEBI" id="CHEBI:15378"/>
        <dbReference type="ChEBI" id="CHEBI:30616"/>
        <dbReference type="ChEBI" id="CHEBI:43474"/>
        <dbReference type="ChEBI" id="CHEBI:456216"/>
        <dbReference type="EC" id="5.6.2.3"/>
    </reaction>
</comment>
<dbReference type="InterPro" id="IPR007693">
    <property type="entry name" value="DNA_helicase_DnaB-like_N"/>
</dbReference>
<keyword evidence="3 12" id="KW-0235">DNA replication</keyword>
<gene>
    <name evidence="14" type="primary">dnaB_1</name>
    <name evidence="14" type="ORF">NCTC10376_00917</name>
</gene>
<evidence type="ECO:0000256" key="9">
    <source>
        <dbReference type="ARBA" id="ARBA00023235"/>
    </source>
</evidence>
<keyword evidence="6 12" id="KW-0347">Helicase</keyword>
<dbReference type="AlphaFoldDB" id="A0A379F656"/>